<organism evidence="7 8">
    <name type="scientific">Bosea vestrisii</name>
    <dbReference type="NCBI Taxonomy" id="151416"/>
    <lineage>
        <taxon>Bacteria</taxon>
        <taxon>Pseudomonadati</taxon>
        <taxon>Pseudomonadota</taxon>
        <taxon>Alphaproteobacteria</taxon>
        <taxon>Hyphomicrobiales</taxon>
        <taxon>Boseaceae</taxon>
        <taxon>Bosea</taxon>
    </lineage>
</organism>
<dbReference type="PANTHER" id="PTHR39087">
    <property type="entry name" value="UPF0104 MEMBRANE PROTEIN MJ1595"/>
    <property type="match status" value="1"/>
</dbReference>
<dbReference type="RefSeq" id="WP_377013847.1">
    <property type="nucleotide sequence ID" value="NZ_JBHSLV010000078.1"/>
</dbReference>
<protein>
    <submittedName>
        <fullName evidence="7">YbhN family protein</fullName>
    </submittedName>
</protein>
<proteinExistence type="predicted"/>
<keyword evidence="4 6" id="KW-1133">Transmembrane helix</keyword>
<keyword evidence="5 6" id="KW-0472">Membrane</keyword>
<keyword evidence="2" id="KW-1003">Cell membrane</keyword>
<evidence type="ECO:0000256" key="5">
    <source>
        <dbReference type="ARBA" id="ARBA00023136"/>
    </source>
</evidence>
<accession>A0ABW0HK57</accession>
<feature type="transmembrane region" description="Helical" evidence="6">
    <location>
        <begin position="307"/>
        <end position="329"/>
    </location>
</feature>
<comment type="caution">
    <text evidence="7">The sequence shown here is derived from an EMBL/GenBank/DDBJ whole genome shotgun (WGS) entry which is preliminary data.</text>
</comment>
<evidence type="ECO:0000256" key="6">
    <source>
        <dbReference type="SAM" id="Phobius"/>
    </source>
</evidence>
<evidence type="ECO:0000313" key="7">
    <source>
        <dbReference type="EMBL" id="MFC5396991.1"/>
    </source>
</evidence>
<dbReference type="Proteomes" id="UP001596104">
    <property type="component" value="Unassembled WGS sequence"/>
</dbReference>
<sequence>MTNVDAHGDNAAPGARDEAGAARQTNWLARPWVKRGLTLGYYVLAAIIVAALVQFGRSNWDTIARMAEKPAWIWLVAAGLYLLALICRGIWFDILAMAFGARLPLRDSVALTASGLLGNYLLPGNTALPLRSLYLQRVHGLSYKRFIPIALAAFVFSTGAYGVAVGLLALGVGPVSSHAYLVVVSLFGFGGVALVLLLLLPFPFGKLPILGRFIDKALEGWRLLIASRRLLGSWLGVELIRAGLDATLFWAMARMFDVPLSFGQAAIITLVKDCSLFFRLTPGGFGVAEGVQAFFAIAFGLDASRIVLVGLAGRVVEIICLTVVTALLMPALKRKIGNPAATR</sequence>
<dbReference type="PANTHER" id="PTHR39087:SF2">
    <property type="entry name" value="UPF0104 MEMBRANE PROTEIN MJ1595"/>
    <property type="match status" value="1"/>
</dbReference>
<evidence type="ECO:0000256" key="1">
    <source>
        <dbReference type="ARBA" id="ARBA00004651"/>
    </source>
</evidence>
<evidence type="ECO:0000313" key="8">
    <source>
        <dbReference type="Proteomes" id="UP001596104"/>
    </source>
</evidence>
<dbReference type="EMBL" id="JBHSLV010000078">
    <property type="protein sequence ID" value="MFC5396991.1"/>
    <property type="molecule type" value="Genomic_DNA"/>
</dbReference>
<feature type="transmembrane region" description="Helical" evidence="6">
    <location>
        <begin position="146"/>
        <end position="172"/>
    </location>
</feature>
<name>A0ABW0HK57_9HYPH</name>
<comment type="subcellular location">
    <subcellularLocation>
        <location evidence="1">Cell membrane</location>
        <topology evidence="1">Multi-pass membrane protein</topology>
    </subcellularLocation>
</comment>
<reference evidence="8" key="1">
    <citation type="journal article" date="2019" name="Int. J. Syst. Evol. Microbiol.">
        <title>The Global Catalogue of Microorganisms (GCM) 10K type strain sequencing project: providing services to taxonomists for standard genome sequencing and annotation.</title>
        <authorList>
            <consortium name="The Broad Institute Genomics Platform"/>
            <consortium name="The Broad Institute Genome Sequencing Center for Infectious Disease"/>
            <person name="Wu L."/>
            <person name="Ma J."/>
        </authorList>
    </citation>
    <scope>NUCLEOTIDE SEQUENCE [LARGE SCALE GENOMIC DNA]</scope>
    <source>
        <strain evidence="8">CGMCC 1.16326</strain>
    </source>
</reference>
<feature type="transmembrane region" description="Helical" evidence="6">
    <location>
        <begin position="221"/>
        <end position="242"/>
    </location>
</feature>
<feature type="transmembrane region" description="Helical" evidence="6">
    <location>
        <begin position="178"/>
        <end position="200"/>
    </location>
</feature>
<evidence type="ECO:0000256" key="2">
    <source>
        <dbReference type="ARBA" id="ARBA00022475"/>
    </source>
</evidence>
<evidence type="ECO:0000256" key="4">
    <source>
        <dbReference type="ARBA" id="ARBA00022989"/>
    </source>
</evidence>
<dbReference type="Pfam" id="PF03706">
    <property type="entry name" value="LPG_synthase_TM"/>
    <property type="match status" value="1"/>
</dbReference>
<evidence type="ECO:0000256" key="3">
    <source>
        <dbReference type="ARBA" id="ARBA00022692"/>
    </source>
</evidence>
<feature type="transmembrane region" description="Helical" evidence="6">
    <location>
        <begin position="39"/>
        <end position="60"/>
    </location>
</feature>
<feature type="transmembrane region" description="Helical" evidence="6">
    <location>
        <begin position="72"/>
        <end position="91"/>
    </location>
</feature>
<keyword evidence="8" id="KW-1185">Reference proteome</keyword>
<keyword evidence="3 6" id="KW-0812">Transmembrane</keyword>
<dbReference type="InterPro" id="IPR022791">
    <property type="entry name" value="L-PG_synthase/AglD"/>
</dbReference>
<gene>
    <name evidence="7" type="ORF">ACFPPC_30520</name>
</gene>